<feature type="domain" description="Reverse transcriptase Ty1/copia-type" evidence="2">
    <location>
        <begin position="244"/>
        <end position="294"/>
    </location>
</feature>
<feature type="compositionally biased region" description="Basic residues" evidence="1">
    <location>
        <begin position="346"/>
        <end position="366"/>
    </location>
</feature>
<organism evidence="4 5">
    <name type="scientific">Lasallia pustulata</name>
    <dbReference type="NCBI Taxonomy" id="136370"/>
    <lineage>
        <taxon>Eukaryota</taxon>
        <taxon>Fungi</taxon>
        <taxon>Dikarya</taxon>
        <taxon>Ascomycota</taxon>
        <taxon>Pezizomycotina</taxon>
        <taxon>Lecanoromycetes</taxon>
        <taxon>OSLEUM clade</taxon>
        <taxon>Umbilicariomycetidae</taxon>
        <taxon>Umbilicariales</taxon>
        <taxon>Umbilicariaceae</taxon>
        <taxon>Lasallia</taxon>
    </lineage>
</organism>
<accession>A0A1W5CT30</accession>
<dbReference type="InterPro" id="IPR057670">
    <property type="entry name" value="SH3_retrovirus"/>
</dbReference>
<evidence type="ECO:0000313" key="4">
    <source>
        <dbReference type="EMBL" id="SLM33942.1"/>
    </source>
</evidence>
<dbReference type="Proteomes" id="UP000192927">
    <property type="component" value="Unassembled WGS sequence"/>
</dbReference>
<dbReference type="EMBL" id="FWEW01000176">
    <property type="protein sequence ID" value="SLM33942.1"/>
    <property type="molecule type" value="Genomic_DNA"/>
</dbReference>
<sequence length="546" mass="60309">MLGMTPYEKCYGTKPDLAHLQIISARGYMLKPSSKRRKLIDTKSEQCILLGYSGGSLYVVLKEDGKIIRTNNIIFNEQNIMLETYELSSQPPVPVDIEDRPVLPNLPPGSNIIHVALPKSQKRPRVENLLDAPNVDAGEKKHNLMELEPLDDESSPAAQKQRVNPTPEGNVHTVTNCLDLLRISSRRTKGQHPHRWAMLGALISTAVDTADPFEPKTLGEAQTDPSWECWKAAMAEEKQSLDDNHTWNVVNKPEHRKVLRGKWVFKHKRGVNGEIIRYKARWVVRGFEQKCRQHSAPFGLLLRRRRGQQWRPASAGQACWSLSPVRRGGLWVGVDGEIVVVATTARKRKGKGVGKQPVRRSKRARRPPLDDTSDGENSCPEWCRGDDNLPARMQQARRRRRAIWAQPNRTLSGGSCCGACVRAGADKCFVAQTPVCARYTSLRNPRGQCLAEPPASATPDSGSPGVVAAPAATYGGSGGMGTRPEELVAAMAVLPESTAHALRILNAHQSCHRHENIESNERRRIEEMGSEASSDGKDGSGTAGEE</sequence>
<feature type="domain" description="Retroviral polymerase SH3-like" evidence="3">
    <location>
        <begin position="27"/>
        <end position="80"/>
    </location>
</feature>
<protein>
    <submittedName>
        <fullName evidence="4">Gag-pol polyprotein</fullName>
    </submittedName>
</protein>
<dbReference type="AlphaFoldDB" id="A0A1W5CT30"/>
<evidence type="ECO:0000313" key="5">
    <source>
        <dbReference type="Proteomes" id="UP000192927"/>
    </source>
</evidence>
<reference evidence="5" key="1">
    <citation type="submission" date="2017-03" db="EMBL/GenBank/DDBJ databases">
        <authorList>
            <person name="Sharma R."/>
            <person name="Thines M."/>
        </authorList>
    </citation>
    <scope>NUCLEOTIDE SEQUENCE [LARGE SCALE GENOMIC DNA]</scope>
</reference>
<evidence type="ECO:0000259" key="3">
    <source>
        <dbReference type="Pfam" id="PF25597"/>
    </source>
</evidence>
<dbReference type="InterPro" id="IPR013103">
    <property type="entry name" value="RVT_2"/>
</dbReference>
<evidence type="ECO:0000259" key="2">
    <source>
        <dbReference type="Pfam" id="PF07727"/>
    </source>
</evidence>
<feature type="region of interest" description="Disordered" evidence="1">
    <location>
        <begin position="512"/>
        <end position="546"/>
    </location>
</feature>
<feature type="region of interest" description="Disordered" evidence="1">
    <location>
        <begin position="346"/>
        <end position="381"/>
    </location>
</feature>
<feature type="region of interest" description="Disordered" evidence="1">
    <location>
        <begin position="150"/>
        <end position="171"/>
    </location>
</feature>
<evidence type="ECO:0000256" key="1">
    <source>
        <dbReference type="SAM" id="MobiDB-lite"/>
    </source>
</evidence>
<dbReference type="Pfam" id="PF25597">
    <property type="entry name" value="SH3_retrovirus"/>
    <property type="match status" value="1"/>
</dbReference>
<name>A0A1W5CT30_9LECA</name>
<keyword evidence="5" id="KW-1185">Reference proteome</keyword>
<dbReference type="Pfam" id="PF07727">
    <property type="entry name" value="RVT_2"/>
    <property type="match status" value="1"/>
</dbReference>
<feature type="compositionally biased region" description="Basic and acidic residues" evidence="1">
    <location>
        <begin position="512"/>
        <end position="527"/>
    </location>
</feature>
<proteinExistence type="predicted"/>